<protein>
    <recommendedName>
        <fullName evidence="4">DoxX family membrane protein</fullName>
    </recommendedName>
</protein>
<organism evidence="2 3">
    <name type="scientific">Arthrobacter horti</name>
    <dbReference type="NCBI Taxonomy" id="3068273"/>
    <lineage>
        <taxon>Bacteria</taxon>
        <taxon>Bacillati</taxon>
        <taxon>Actinomycetota</taxon>
        <taxon>Actinomycetes</taxon>
        <taxon>Micrococcales</taxon>
        <taxon>Micrococcaceae</taxon>
        <taxon>Arthrobacter</taxon>
    </lineage>
</organism>
<keyword evidence="1" id="KW-0472">Membrane</keyword>
<feature type="transmembrane region" description="Helical" evidence="1">
    <location>
        <begin position="122"/>
        <end position="146"/>
    </location>
</feature>
<keyword evidence="1" id="KW-1133">Transmembrane helix</keyword>
<accession>A0ABT9IRL4</accession>
<dbReference type="EMBL" id="JAVALS010000011">
    <property type="protein sequence ID" value="MDP5228208.1"/>
    <property type="molecule type" value="Genomic_DNA"/>
</dbReference>
<sequence>MNAQLRGRTTPARLLPYLAVAARVALGVLWLGESRTKFAAGFGAADIGLVVQSTAGNSRVPGWYADLLAHTIGAAPALAGVAVPLTEGALGVLLVLGVLPRWVAAAATLVLASYWLSDQLIVQYPVMLALGAVVLLFPAAAARLSVVQLVPWLRTRRHPGVVHPRFTRP</sequence>
<feature type="transmembrane region" description="Helical" evidence="1">
    <location>
        <begin position="67"/>
        <end position="85"/>
    </location>
</feature>
<keyword evidence="1" id="KW-0812">Transmembrane</keyword>
<proteinExistence type="predicted"/>
<name>A0ABT9IRL4_9MICC</name>
<feature type="transmembrane region" description="Helical" evidence="1">
    <location>
        <begin position="14"/>
        <end position="31"/>
    </location>
</feature>
<evidence type="ECO:0008006" key="4">
    <source>
        <dbReference type="Google" id="ProtNLM"/>
    </source>
</evidence>
<evidence type="ECO:0000256" key="1">
    <source>
        <dbReference type="SAM" id="Phobius"/>
    </source>
</evidence>
<feature type="transmembrane region" description="Helical" evidence="1">
    <location>
        <begin position="92"/>
        <end position="116"/>
    </location>
</feature>
<gene>
    <name evidence="2" type="ORF">Q9R02_13665</name>
</gene>
<dbReference type="RefSeq" id="WP_305997255.1">
    <property type="nucleotide sequence ID" value="NZ_JAVALS010000011.1"/>
</dbReference>
<comment type="caution">
    <text evidence="2">The sequence shown here is derived from an EMBL/GenBank/DDBJ whole genome shotgun (WGS) entry which is preliminary data.</text>
</comment>
<dbReference type="Proteomes" id="UP001232725">
    <property type="component" value="Unassembled WGS sequence"/>
</dbReference>
<evidence type="ECO:0000313" key="2">
    <source>
        <dbReference type="EMBL" id="MDP5228208.1"/>
    </source>
</evidence>
<reference evidence="2 3" key="1">
    <citation type="submission" date="2023-08" db="EMBL/GenBank/DDBJ databases">
        <title>Arthrobacter horti sp. nov., isolated from forest soil.</title>
        <authorList>
            <person name="Park M."/>
        </authorList>
    </citation>
    <scope>NUCLEOTIDE SEQUENCE [LARGE SCALE GENOMIC DNA]</scope>
    <source>
        <strain evidence="2 3">YJM1</strain>
    </source>
</reference>
<keyword evidence="3" id="KW-1185">Reference proteome</keyword>
<evidence type="ECO:0000313" key="3">
    <source>
        <dbReference type="Proteomes" id="UP001232725"/>
    </source>
</evidence>